<dbReference type="Proteomes" id="UP000031186">
    <property type="component" value="Unassembled WGS sequence"/>
</dbReference>
<evidence type="ECO:0000259" key="4">
    <source>
        <dbReference type="PROSITE" id="PS50075"/>
    </source>
</evidence>
<organism evidence="5 6">
    <name type="scientific">Metarhizium anisopliae (strain ARSEF 549)</name>
    <dbReference type="NCBI Taxonomy" id="3151832"/>
    <lineage>
        <taxon>Eukaryota</taxon>
        <taxon>Fungi</taxon>
        <taxon>Dikarya</taxon>
        <taxon>Ascomycota</taxon>
        <taxon>Pezizomycotina</taxon>
        <taxon>Sordariomycetes</taxon>
        <taxon>Hypocreomycetidae</taxon>
        <taxon>Hypocreales</taxon>
        <taxon>Clavicipitaceae</taxon>
        <taxon>Metarhizium</taxon>
    </lineage>
</organism>
<keyword evidence="6" id="KW-1185">Reference proteome</keyword>
<dbReference type="GO" id="GO:0016874">
    <property type="term" value="F:ligase activity"/>
    <property type="evidence" value="ECO:0007669"/>
    <property type="project" value="UniProtKB-KW"/>
</dbReference>
<dbReference type="VEuPathDB" id="FungiDB:MAN_09213"/>
<dbReference type="GO" id="GO:0031177">
    <property type="term" value="F:phosphopantetheine binding"/>
    <property type="evidence" value="ECO:0007669"/>
    <property type="project" value="TreeGrafter"/>
</dbReference>
<dbReference type="PANTHER" id="PTHR45527:SF16">
    <property type="entry name" value="NONRIBOSOMAL PEPTIDE SYNTHASE ATNA-RELATED"/>
    <property type="match status" value="1"/>
</dbReference>
<dbReference type="SUPFAM" id="SSF47336">
    <property type="entry name" value="ACP-like"/>
    <property type="match status" value="1"/>
</dbReference>
<dbReference type="Pfam" id="PF00550">
    <property type="entry name" value="PP-binding"/>
    <property type="match status" value="1"/>
</dbReference>
<dbReference type="GO" id="GO:0044550">
    <property type="term" value="P:secondary metabolite biosynthetic process"/>
    <property type="evidence" value="ECO:0007669"/>
    <property type="project" value="TreeGrafter"/>
</dbReference>
<evidence type="ECO:0000313" key="6">
    <source>
        <dbReference type="Proteomes" id="UP000031186"/>
    </source>
</evidence>
<keyword evidence="2" id="KW-0436">Ligase</keyword>
<dbReference type="InterPro" id="IPR036736">
    <property type="entry name" value="ACP-like_sf"/>
</dbReference>
<dbReference type="GO" id="GO:0043041">
    <property type="term" value="P:amino acid activation for nonribosomal peptide biosynthetic process"/>
    <property type="evidence" value="ECO:0007669"/>
    <property type="project" value="TreeGrafter"/>
</dbReference>
<dbReference type="GO" id="GO:0016740">
    <property type="term" value="F:transferase activity"/>
    <property type="evidence" value="ECO:0007669"/>
    <property type="project" value="UniProtKB-KW"/>
</dbReference>
<evidence type="ECO:0000313" key="5">
    <source>
        <dbReference type="EMBL" id="KID61448.1"/>
    </source>
</evidence>
<dbReference type="Gene3D" id="3.30.559.30">
    <property type="entry name" value="Nonribosomal peptide synthetase, condensation domain"/>
    <property type="match status" value="1"/>
</dbReference>
<dbReference type="PANTHER" id="PTHR45527">
    <property type="entry name" value="NONRIBOSOMAL PEPTIDE SYNTHETASE"/>
    <property type="match status" value="1"/>
</dbReference>
<accession>A0A0B4ETN0</accession>
<dbReference type="InterPro" id="IPR009081">
    <property type="entry name" value="PP-bd_ACP"/>
</dbReference>
<dbReference type="PROSITE" id="PS50075">
    <property type="entry name" value="CARRIER"/>
    <property type="match status" value="1"/>
</dbReference>
<dbReference type="Pfam" id="PF00668">
    <property type="entry name" value="Condensation"/>
    <property type="match status" value="1"/>
</dbReference>
<comment type="pathway">
    <text evidence="1">Alkaloid biosynthesis; ergot alkaloid biosynthesis.</text>
</comment>
<dbReference type="GO" id="GO:0005737">
    <property type="term" value="C:cytoplasm"/>
    <property type="evidence" value="ECO:0007669"/>
    <property type="project" value="TreeGrafter"/>
</dbReference>
<evidence type="ECO:0000256" key="3">
    <source>
        <dbReference type="ARBA" id="ARBA00022679"/>
    </source>
</evidence>
<dbReference type="Gene3D" id="1.10.1200.10">
    <property type="entry name" value="ACP-like"/>
    <property type="match status" value="1"/>
</dbReference>
<feature type="domain" description="Carrier" evidence="4">
    <location>
        <begin position="248"/>
        <end position="323"/>
    </location>
</feature>
<evidence type="ECO:0000256" key="2">
    <source>
        <dbReference type="ARBA" id="ARBA00022598"/>
    </source>
</evidence>
<evidence type="ECO:0000256" key="1">
    <source>
        <dbReference type="ARBA" id="ARBA00005107"/>
    </source>
</evidence>
<name>A0A0B4ETN0_METAF</name>
<dbReference type="SUPFAM" id="SSF52777">
    <property type="entry name" value="CoA-dependent acyltransferases"/>
    <property type="match status" value="1"/>
</dbReference>
<dbReference type="HOGENOM" id="CLU_806716_0_0_1"/>
<dbReference type="InterPro" id="IPR001242">
    <property type="entry name" value="Condensation_dom"/>
</dbReference>
<sequence>MSRGSRRTIAFALQHSATISYPVMLKVAWAITLSQISQSCDVTFGNLVSGRYVAFQGAQEVVGPCLNVIPFRVRIDTNQCFGSLAKDAYHQGIDAIPFEATPFNRIAAQSPWPSATGFHSMFQYQNIPGREDEDQILPGSGWRRLGSAVYGGGLLQSGACWLTAWPSVRGTARFLSRYSEETMETSEAGAVMDLFVGRLRLINNDPEAGVASVSRLYPAAKTIQSHCLVPLQPGQPSSSSSQSRPPATALTPIMDEFASIWKCVLGFDGEIHPHDSFFDMGGDSIAAARMASACAKMGLGLSVQDIIDCPTLMSQVYFVTGRAESARKHREAVNLVYEDSYEFI</sequence>
<protein>
    <submittedName>
        <fullName evidence="5">Nonribosomal peptide synthase</fullName>
    </submittedName>
</protein>
<feature type="non-terminal residue" evidence="5">
    <location>
        <position position="1"/>
    </location>
</feature>
<gene>
    <name evidence="5" type="ORF">MAN_09213</name>
</gene>
<comment type="caution">
    <text evidence="5">The sequence shown here is derived from an EMBL/GenBank/DDBJ whole genome shotgun (WGS) entry which is preliminary data.</text>
</comment>
<dbReference type="AlphaFoldDB" id="A0A0B4ETN0"/>
<reference evidence="5 6" key="1">
    <citation type="journal article" date="2014" name="Proc. Natl. Acad. Sci. U.S.A.">
        <title>Trajectory and genomic determinants of fungal-pathogen speciation and host adaptation.</title>
        <authorList>
            <person name="Hu X."/>
            <person name="Xiao G."/>
            <person name="Zheng P."/>
            <person name="Shang Y."/>
            <person name="Su Y."/>
            <person name="Zhang X."/>
            <person name="Liu X."/>
            <person name="Zhan S."/>
            <person name="St Leger R.J."/>
            <person name="Wang C."/>
        </authorList>
    </citation>
    <scope>NUCLEOTIDE SEQUENCE [LARGE SCALE GENOMIC DNA]</scope>
    <source>
        <strain evidence="5 6">ARSEF 549</strain>
    </source>
</reference>
<keyword evidence="3" id="KW-0808">Transferase</keyword>
<dbReference type="EMBL" id="AZNF01000015">
    <property type="protein sequence ID" value="KID61448.1"/>
    <property type="molecule type" value="Genomic_DNA"/>
</dbReference>
<proteinExistence type="predicted"/>